<organism evidence="1 2">
    <name type="scientific">Inhella proteolytica</name>
    <dbReference type="NCBI Taxonomy" id="2795029"/>
    <lineage>
        <taxon>Bacteria</taxon>
        <taxon>Pseudomonadati</taxon>
        <taxon>Pseudomonadota</taxon>
        <taxon>Betaproteobacteria</taxon>
        <taxon>Burkholderiales</taxon>
        <taxon>Sphaerotilaceae</taxon>
        <taxon>Inhella</taxon>
    </lineage>
</organism>
<sequence>MPPSPLSNNNLDPMQMKNLLEQRIRQLEERLNGLLRNDGSIELSSHRRIELVVGNSRLLIDNSGVTVRSSGTVKVDAPRVELLGAQTQVKGATVELAAGVVKLDAAMTDASGIVKCQTLQANSVISATYSPGAGNVW</sequence>
<dbReference type="RefSeq" id="WP_198110388.1">
    <property type="nucleotide sequence ID" value="NZ_JAEDAK010000004.1"/>
</dbReference>
<proteinExistence type="predicted"/>
<keyword evidence="2" id="KW-1185">Reference proteome</keyword>
<evidence type="ECO:0000313" key="2">
    <source>
        <dbReference type="Proteomes" id="UP000613266"/>
    </source>
</evidence>
<accession>A0A931J1T7</accession>
<comment type="caution">
    <text evidence="1">The sequence shown here is derived from an EMBL/GenBank/DDBJ whole genome shotgun (WGS) entry which is preliminary data.</text>
</comment>
<dbReference type="Proteomes" id="UP000613266">
    <property type="component" value="Unassembled WGS sequence"/>
</dbReference>
<protein>
    <submittedName>
        <fullName evidence="1">Uncharacterized protein</fullName>
    </submittedName>
</protein>
<dbReference type="EMBL" id="JAEDAK010000004">
    <property type="protein sequence ID" value="MBH9576776.1"/>
    <property type="molecule type" value="Genomic_DNA"/>
</dbReference>
<name>A0A931J1T7_9BURK</name>
<evidence type="ECO:0000313" key="1">
    <source>
        <dbReference type="EMBL" id="MBH9576776.1"/>
    </source>
</evidence>
<reference evidence="1" key="1">
    <citation type="submission" date="2020-12" db="EMBL/GenBank/DDBJ databases">
        <title>The genome sequence of Inhella sp. 1Y17.</title>
        <authorList>
            <person name="Liu Y."/>
        </authorList>
    </citation>
    <scope>NUCLEOTIDE SEQUENCE</scope>
    <source>
        <strain evidence="1">1Y17</strain>
    </source>
</reference>
<gene>
    <name evidence="1" type="ORF">I7X39_07655</name>
</gene>
<dbReference type="AlphaFoldDB" id="A0A931J1T7"/>